<organism evidence="7 8">
    <name type="scientific">Caballeronia sordidicola</name>
    <name type="common">Burkholderia sordidicola</name>
    <dbReference type="NCBI Taxonomy" id="196367"/>
    <lineage>
        <taxon>Bacteria</taxon>
        <taxon>Pseudomonadati</taxon>
        <taxon>Pseudomonadota</taxon>
        <taxon>Betaproteobacteria</taxon>
        <taxon>Burkholderiales</taxon>
        <taxon>Burkholderiaceae</taxon>
        <taxon>Caballeronia</taxon>
    </lineage>
</organism>
<feature type="transmembrane region" description="Helical" evidence="5">
    <location>
        <begin position="75"/>
        <end position="93"/>
    </location>
</feature>
<feature type="transmembrane region" description="Helical" evidence="5">
    <location>
        <begin position="38"/>
        <end position="63"/>
    </location>
</feature>
<keyword evidence="4 5" id="KW-0472">Membrane</keyword>
<dbReference type="AlphaFoldDB" id="A0A242N2Q1"/>
<gene>
    <name evidence="7" type="ORF">PAMC26510_07530</name>
</gene>
<dbReference type="GO" id="GO:0022857">
    <property type="term" value="F:transmembrane transporter activity"/>
    <property type="evidence" value="ECO:0007669"/>
    <property type="project" value="InterPro"/>
</dbReference>
<dbReference type="PANTHER" id="PTHR11662:SF399">
    <property type="entry name" value="FI19708P1-RELATED"/>
    <property type="match status" value="1"/>
</dbReference>
<keyword evidence="2 5" id="KW-0812">Transmembrane</keyword>
<accession>A0A242N2Q1</accession>
<dbReference type="PROSITE" id="PS50850">
    <property type="entry name" value="MFS"/>
    <property type="match status" value="1"/>
</dbReference>
<dbReference type="Proteomes" id="UP000194546">
    <property type="component" value="Unassembled WGS sequence"/>
</dbReference>
<evidence type="ECO:0000256" key="5">
    <source>
        <dbReference type="SAM" id="Phobius"/>
    </source>
</evidence>
<feature type="transmembrane region" description="Helical" evidence="5">
    <location>
        <begin position="7"/>
        <end position="26"/>
    </location>
</feature>
<evidence type="ECO:0000256" key="3">
    <source>
        <dbReference type="ARBA" id="ARBA00022989"/>
    </source>
</evidence>
<feature type="transmembrane region" description="Helical" evidence="5">
    <location>
        <begin position="162"/>
        <end position="183"/>
    </location>
</feature>
<dbReference type="GO" id="GO:0016020">
    <property type="term" value="C:membrane"/>
    <property type="evidence" value="ECO:0007669"/>
    <property type="project" value="UniProtKB-SubCell"/>
</dbReference>
<dbReference type="Gene3D" id="1.20.1250.20">
    <property type="entry name" value="MFS general substrate transporter like domains"/>
    <property type="match status" value="1"/>
</dbReference>
<dbReference type="PANTHER" id="PTHR11662">
    <property type="entry name" value="SOLUTE CARRIER FAMILY 17"/>
    <property type="match status" value="1"/>
</dbReference>
<evidence type="ECO:0000256" key="1">
    <source>
        <dbReference type="ARBA" id="ARBA00004141"/>
    </source>
</evidence>
<dbReference type="InterPro" id="IPR036259">
    <property type="entry name" value="MFS_trans_sf"/>
</dbReference>
<evidence type="ECO:0000259" key="6">
    <source>
        <dbReference type="PROSITE" id="PS50850"/>
    </source>
</evidence>
<feature type="transmembrane region" description="Helical" evidence="5">
    <location>
        <begin position="133"/>
        <end position="156"/>
    </location>
</feature>
<proteinExistence type="predicted"/>
<protein>
    <submittedName>
        <fullName evidence="7">Permeases of the major facilitator superfamily</fullName>
    </submittedName>
</protein>
<feature type="transmembrane region" description="Helical" evidence="5">
    <location>
        <begin position="99"/>
        <end position="121"/>
    </location>
</feature>
<evidence type="ECO:0000313" key="7">
    <source>
        <dbReference type="EMBL" id="OTP77951.1"/>
    </source>
</evidence>
<dbReference type="InterPro" id="IPR020846">
    <property type="entry name" value="MFS_dom"/>
</dbReference>
<feature type="domain" description="Major facilitator superfamily (MFS) profile" evidence="6">
    <location>
        <begin position="1"/>
        <end position="188"/>
    </location>
</feature>
<dbReference type="RefSeq" id="WP_086380967.1">
    <property type="nucleotide sequence ID" value="NZ_NBTY01000049.1"/>
</dbReference>
<name>A0A242N2Q1_CABSO</name>
<evidence type="ECO:0000256" key="4">
    <source>
        <dbReference type="ARBA" id="ARBA00023136"/>
    </source>
</evidence>
<evidence type="ECO:0000256" key="2">
    <source>
        <dbReference type="ARBA" id="ARBA00022692"/>
    </source>
</evidence>
<evidence type="ECO:0000313" key="8">
    <source>
        <dbReference type="Proteomes" id="UP000194546"/>
    </source>
</evidence>
<comment type="subcellular location">
    <subcellularLocation>
        <location evidence="1">Membrane</location>
        <topology evidence="1">Multi-pass membrane protein</topology>
    </subcellularLocation>
</comment>
<dbReference type="InterPro" id="IPR050382">
    <property type="entry name" value="MFS_Na/Anion_cotransporter"/>
</dbReference>
<dbReference type="EMBL" id="NBTY01000049">
    <property type="protein sequence ID" value="OTP77951.1"/>
    <property type="molecule type" value="Genomic_DNA"/>
</dbReference>
<sequence>MRPTIAVYFCMVWSNTLFFSGMPILFMQSQHLDIKSSAIYSSGVFLAGVLGDLSGGLISDFILKRTGRITLARQGVIAVSLLGGLAFFVPVLISHNVMTITLCLSAAFFFLELTIGPIWAVPMDVAPREAGTASGMLNFGAAIATIISPIVFGAIIDSTGSWTLPFAGAIGFLLVGAIMTLWIRPDRKVADLQAFHTVATVR</sequence>
<keyword evidence="3 5" id="KW-1133">Transmembrane helix</keyword>
<dbReference type="InterPro" id="IPR011701">
    <property type="entry name" value="MFS"/>
</dbReference>
<reference evidence="7 8" key="1">
    <citation type="submission" date="2017-03" db="EMBL/GenBank/DDBJ databases">
        <title>Genome analysis of strain PAMC 26510.</title>
        <authorList>
            <person name="Oh H.-M."/>
            <person name="Yang J.-A."/>
        </authorList>
    </citation>
    <scope>NUCLEOTIDE SEQUENCE [LARGE SCALE GENOMIC DNA]</scope>
    <source>
        <strain evidence="7 8">PAMC 26510</strain>
    </source>
</reference>
<dbReference type="SUPFAM" id="SSF103473">
    <property type="entry name" value="MFS general substrate transporter"/>
    <property type="match status" value="1"/>
</dbReference>
<comment type="caution">
    <text evidence="7">The sequence shown here is derived from an EMBL/GenBank/DDBJ whole genome shotgun (WGS) entry which is preliminary data.</text>
</comment>
<dbReference type="Pfam" id="PF07690">
    <property type="entry name" value="MFS_1"/>
    <property type="match status" value="1"/>
</dbReference>